<proteinExistence type="inferred from homology"/>
<evidence type="ECO:0000256" key="1">
    <source>
        <dbReference type="ARBA" id="ARBA00007623"/>
    </source>
</evidence>
<comment type="caution">
    <text evidence="8">The sequence shown here is derived from an EMBL/GenBank/DDBJ whole genome shotgun (WGS) entry which is preliminary data.</text>
</comment>
<feature type="region of interest" description="Disordered" evidence="6">
    <location>
        <begin position="252"/>
        <end position="281"/>
    </location>
</feature>
<dbReference type="Proteomes" id="UP001363151">
    <property type="component" value="Unassembled WGS sequence"/>
</dbReference>
<accession>A0ABR1GE45</accession>
<keyword evidence="2" id="KW-0645">Protease</keyword>
<dbReference type="Pfam" id="PF00648">
    <property type="entry name" value="Peptidase_C2"/>
    <property type="match status" value="1"/>
</dbReference>
<dbReference type="PROSITE" id="PS50203">
    <property type="entry name" value="CALPAIN_CAT"/>
    <property type="match status" value="1"/>
</dbReference>
<evidence type="ECO:0000256" key="4">
    <source>
        <dbReference type="ARBA" id="ARBA00022807"/>
    </source>
</evidence>
<evidence type="ECO:0000259" key="7">
    <source>
        <dbReference type="PROSITE" id="PS50203"/>
    </source>
</evidence>
<dbReference type="InterPro" id="IPR022684">
    <property type="entry name" value="Calpain_cysteine_protease"/>
</dbReference>
<dbReference type="SUPFAM" id="SSF54001">
    <property type="entry name" value="Cysteine proteinases"/>
    <property type="match status" value="1"/>
</dbReference>
<keyword evidence="9" id="KW-1185">Reference proteome</keyword>
<reference evidence="8 9" key="1">
    <citation type="submission" date="2024-03" db="EMBL/GenBank/DDBJ databases">
        <title>Aureococcus anophagefferens CCMP1851 and Kratosvirus quantuckense: Draft genome of a second virus-susceptible host strain in the model system.</title>
        <authorList>
            <person name="Chase E."/>
            <person name="Truchon A.R."/>
            <person name="Schepens W."/>
            <person name="Wilhelm S.W."/>
        </authorList>
    </citation>
    <scope>NUCLEOTIDE SEQUENCE [LARGE SCALE GENOMIC DNA]</scope>
    <source>
        <strain evidence="8 9">CCMP1851</strain>
    </source>
</reference>
<keyword evidence="4" id="KW-0788">Thiol protease</keyword>
<evidence type="ECO:0000256" key="5">
    <source>
        <dbReference type="PROSITE-ProRule" id="PRU00239"/>
    </source>
</evidence>
<evidence type="ECO:0000256" key="6">
    <source>
        <dbReference type="SAM" id="MobiDB-lite"/>
    </source>
</evidence>
<evidence type="ECO:0000256" key="2">
    <source>
        <dbReference type="ARBA" id="ARBA00022670"/>
    </source>
</evidence>
<evidence type="ECO:0000313" key="8">
    <source>
        <dbReference type="EMBL" id="KAK7254185.1"/>
    </source>
</evidence>
<evidence type="ECO:0000313" key="9">
    <source>
        <dbReference type="Proteomes" id="UP001363151"/>
    </source>
</evidence>
<evidence type="ECO:0000256" key="3">
    <source>
        <dbReference type="ARBA" id="ARBA00022801"/>
    </source>
</evidence>
<gene>
    <name evidence="8" type="ORF">SO694_00008527</name>
</gene>
<sequence>MWGSYGYLKGNDGCLALQSFTGNHGVDMFPKQYVAATSLSAFFDVVHGALAHGYLPAVKPPSLLVGAGCRRAKLGLVSGHAYSVLDAASLVSGAKLLQLRNPWGDGEWMGPYSDHDASTARWMETAGMSLLGRKIAKEDGKFWMPVKDFAECFGDCYFVGTNRYVANTTMDFHEEFGTCGPCRGCVGGTVDYWCCLQGPRLTCAPERRGTLTMMRDAGLQLDKAGWSVSRYHEAGGFAGGTWNRVGWADNILAPRKDDDDGDEGGSPPAPDEDAVIELAPP</sequence>
<name>A0ABR1GE45_AURAN</name>
<dbReference type="PANTHER" id="PTHR10183">
    <property type="entry name" value="CALPAIN"/>
    <property type="match status" value="1"/>
</dbReference>
<dbReference type="InterPro" id="IPR001300">
    <property type="entry name" value="Peptidase_C2_calpain_cat"/>
</dbReference>
<keyword evidence="3" id="KW-0378">Hydrolase</keyword>
<dbReference type="PANTHER" id="PTHR10183:SF379">
    <property type="entry name" value="CALPAIN-5"/>
    <property type="match status" value="1"/>
</dbReference>
<protein>
    <submittedName>
        <fullName evidence="8">Calcium-dependent cysteine-type endopeptidase</fullName>
    </submittedName>
</protein>
<feature type="domain" description="Calpain catalytic" evidence="7">
    <location>
        <begin position="1"/>
        <end position="153"/>
    </location>
</feature>
<dbReference type="Gene3D" id="3.90.70.10">
    <property type="entry name" value="Cysteine proteinases"/>
    <property type="match status" value="1"/>
</dbReference>
<comment type="caution">
    <text evidence="5">Lacks conserved residue(s) required for the propagation of feature annotation.</text>
</comment>
<organism evidence="8 9">
    <name type="scientific">Aureococcus anophagefferens</name>
    <name type="common">Harmful bloom alga</name>
    <dbReference type="NCBI Taxonomy" id="44056"/>
    <lineage>
        <taxon>Eukaryota</taxon>
        <taxon>Sar</taxon>
        <taxon>Stramenopiles</taxon>
        <taxon>Ochrophyta</taxon>
        <taxon>Pelagophyceae</taxon>
        <taxon>Pelagomonadales</taxon>
        <taxon>Pelagomonadaceae</taxon>
        <taxon>Aureococcus</taxon>
    </lineage>
</organism>
<comment type="similarity">
    <text evidence="1">Belongs to the peptidase C2 family.</text>
</comment>
<dbReference type="InterPro" id="IPR038765">
    <property type="entry name" value="Papain-like_cys_pep_sf"/>
</dbReference>
<dbReference type="EMBL" id="JBBJCI010000032">
    <property type="protein sequence ID" value="KAK7254185.1"/>
    <property type="molecule type" value="Genomic_DNA"/>
</dbReference>